<dbReference type="Gene3D" id="3.40.50.720">
    <property type="entry name" value="NAD(P)-binding Rossmann-like Domain"/>
    <property type="match status" value="1"/>
</dbReference>
<dbReference type="CDD" id="cd01492">
    <property type="entry name" value="Aos1_SUMO"/>
    <property type="match status" value="1"/>
</dbReference>
<dbReference type="PANTHER" id="PTHR10953:SF162">
    <property type="entry name" value="SUMO-ACTIVATING ENZYME SUBUNIT 1"/>
    <property type="match status" value="1"/>
</dbReference>
<feature type="domain" description="THIF-type NAD/FAD binding fold" evidence="9">
    <location>
        <begin position="17"/>
        <end position="323"/>
    </location>
</feature>
<dbReference type="Proteomes" id="UP001445076">
    <property type="component" value="Unassembled WGS sequence"/>
</dbReference>
<comment type="pathway">
    <text evidence="2">Protein modification; protein sumoylation.</text>
</comment>
<organism evidence="10 11">
    <name type="scientific">Cherax quadricarinatus</name>
    <name type="common">Australian red claw crayfish</name>
    <dbReference type="NCBI Taxonomy" id="27406"/>
    <lineage>
        <taxon>Eukaryota</taxon>
        <taxon>Metazoa</taxon>
        <taxon>Ecdysozoa</taxon>
        <taxon>Arthropoda</taxon>
        <taxon>Crustacea</taxon>
        <taxon>Multicrustacea</taxon>
        <taxon>Malacostraca</taxon>
        <taxon>Eumalacostraca</taxon>
        <taxon>Eucarida</taxon>
        <taxon>Decapoda</taxon>
        <taxon>Pleocyemata</taxon>
        <taxon>Astacidea</taxon>
        <taxon>Parastacoidea</taxon>
        <taxon>Parastacidae</taxon>
        <taxon>Cherax</taxon>
    </lineage>
</organism>
<accession>A0AAW0W763</accession>
<dbReference type="AlphaFoldDB" id="A0AAW0W763"/>
<dbReference type="InterPro" id="IPR045886">
    <property type="entry name" value="ThiF/MoeB/HesA"/>
</dbReference>
<evidence type="ECO:0000256" key="4">
    <source>
        <dbReference type="ARBA" id="ARBA00022786"/>
    </source>
</evidence>
<comment type="subcellular location">
    <subcellularLocation>
        <location evidence="1">Nucleus</location>
    </subcellularLocation>
</comment>
<dbReference type="PRINTS" id="PR01849">
    <property type="entry name" value="UBIQUITINACT"/>
</dbReference>
<comment type="subunit">
    <text evidence="6">Heterodimer of SAE1 and UBA2/SAE2. The heterodimer corresponds to the two domains that are encoded on a single polypeptide chain in ubiquitin-activating enzyme E1. Interacts with UBE2I.</text>
</comment>
<dbReference type="FunFam" id="3.40.50.720:FF:000744">
    <property type="entry name" value="Smt3 activating enzyme 1"/>
    <property type="match status" value="1"/>
</dbReference>
<evidence type="ECO:0000256" key="5">
    <source>
        <dbReference type="ARBA" id="ARBA00023242"/>
    </source>
</evidence>
<keyword evidence="5" id="KW-0539">Nucleus</keyword>
<evidence type="ECO:0000256" key="1">
    <source>
        <dbReference type="ARBA" id="ARBA00004123"/>
    </source>
</evidence>
<gene>
    <name evidence="10" type="ORF">OTU49_011418</name>
</gene>
<evidence type="ECO:0000313" key="10">
    <source>
        <dbReference type="EMBL" id="KAK8724049.1"/>
    </source>
</evidence>
<evidence type="ECO:0000256" key="2">
    <source>
        <dbReference type="ARBA" id="ARBA00004718"/>
    </source>
</evidence>
<proteinExistence type="inferred from homology"/>
<dbReference type="PANTHER" id="PTHR10953">
    <property type="entry name" value="UBIQUITIN-ACTIVATING ENZYME E1"/>
    <property type="match status" value="1"/>
</dbReference>
<sequence length="335" mass="37684">MVEKHIENITEDEAALYDRQIRLWGLDAQKRLRASRVLVAGVCGLGAEVIKNLVLSGVKSVTLLDHRTVTNVETCSNFLAPHDAIGKNIAEASRERAQILNPMVEVAADTSNVKDKVDEYFTQFDVVCLCRCGREQLTRINNICRQNKILFFAGDVFGFFGYTFTDLQEHQYVEDVREKKEVEQEGKKQTIEETKMVKRTESFIPLCQALDADWTSNKYASQLRKISPAYFIMHILMEFASLHGRIPDPARRNEDEVELLTIKNALLEKMAVPQEKVDNQFAGLVFGQVSPVCAIVGGVLAQEIIKAVSQKDPPLNNFFFFTTLDGAGVVECIGY</sequence>
<dbReference type="EMBL" id="JARKIK010000087">
    <property type="protein sequence ID" value="KAK8724049.1"/>
    <property type="molecule type" value="Genomic_DNA"/>
</dbReference>
<reference evidence="10 11" key="1">
    <citation type="journal article" date="2024" name="BMC Genomics">
        <title>Genome assembly of redclaw crayfish (Cherax quadricarinatus) provides insights into its immune adaptation and hypoxia tolerance.</title>
        <authorList>
            <person name="Liu Z."/>
            <person name="Zheng J."/>
            <person name="Li H."/>
            <person name="Fang K."/>
            <person name="Wang S."/>
            <person name="He J."/>
            <person name="Zhou D."/>
            <person name="Weng S."/>
            <person name="Chi M."/>
            <person name="Gu Z."/>
            <person name="He J."/>
            <person name="Li F."/>
            <person name="Wang M."/>
        </authorList>
    </citation>
    <scope>NUCLEOTIDE SEQUENCE [LARGE SCALE GENOMIC DNA]</scope>
    <source>
        <strain evidence="10">ZL_2023a</strain>
    </source>
</reference>
<dbReference type="SUPFAM" id="SSF69572">
    <property type="entry name" value="Activating enzymes of the ubiquitin-like proteins"/>
    <property type="match status" value="1"/>
</dbReference>
<comment type="caution">
    <text evidence="10">The sequence shown here is derived from an EMBL/GenBank/DDBJ whole genome shotgun (WGS) entry which is preliminary data.</text>
</comment>
<keyword evidence="11" id="KW-1185">Reference proteome</keyword>
<evidence type="ECO:0000313" key="11">
    <source>
        <dbReference type="Proteomes" id="UP001445076"/>
    </source>
</evidence>
<dbReference type="GO" id="GO:0005737">
    <property type="term" value="C:cytoplasm"/>
    <property type="evidence" value="ECO:0007669"/>
    <property type="project" value="TreeGrafter"/>
</dbReference>
<evidence type="ECO:0000256" key="3">
    <source>
        <dbReference type="ARBA" id="ARBA00005673"/>
    </source>
</evidence>
<dbReference type="Pfam" id="PF00899">
    <property type="entry name" value="ThiF"/>
    <property type="match status" value="1"/>
</dbReference>
<dbReference type="InterPro" id="IPR035985">
    <property type="entry name" value="Ubiquitin-activating_enz"/>
</dbReference>
<keyword evidence="4" id="KW-0833">Ubl conjugation pathway</keyword>
<comment type="similarity">
    <text evidence="3">Belongs to the ubiquitin-activating E1 family.</text>
</comment>
<evidence type="ECO:0000256" key="7">
    <source>
        <dbReference type="ARBA" id="ARBA00044187"/>
    </source>
</evidence>
<dbReference type="GO" id="GO:0016925">
    <property type="term" value="P:protein sumoylation"/>
    <property type="evidence" value="ECO:0007669"/>
    <property type="project" value="TreeGrafter"/>
</dbReference>
<name>A0AAW0W763_CHEQU</name>
<dbReference type="InterPro" id="IPR000011">
    <property type="entry name" value="UBQ/SUMO-activ_enz_E1-like"/>
</dbReference>
<protein>
    <recommendedName>
        <fullName evidence="7">SUMO-activating enzyme subunit 1</fullName>
    </recommendedName>
    <alternativeName>
        <fullName evidence="8">Ubiquitin-like 1-activating enzyme E1A</fullName>
    </alternativeName>
</protein>
<dbReference type="GO" id="GO:0031510">
    <property type="term" value="C:SUMO activating enzyme complex"/>
    <property type="evidence" value="ECO:0007669"/>
    <property type="project" value="TreeGrafter"/>
</dbReference>
<evidence type="ECO:0000256" key="8">
    <source>
        <dbReference type="ARBA" id="ARBA00044354"/>
    </source>
</evidence>
<evidence type="ECO:0000259" key="9">
    <source>
        <dbReference type="Pfam" id="PF00899"/>
    </source>
</evidence>
<dbReference type="GO" id="GO:0019948">
    <property type="term" value="F:SUMO activating enzyme activity"/>
    <property type="evidence" value="ECO:0007669"/>
    <property type="project" value="TreeGrafter"/>
</dbReference>
<dbReference type="InterPro" id="IPR000594">
    <property type="entry name" value="ThiF_NAD_FAD-bd"/>
</dbReference>
<evidence type="ECO:0000256" key="6">
    <source>
        <dbReference type="ARBA" id="ARBA00026003"/>
    </source>
</evidence>